<dbReference type="CDD" id="cd14688">
    <property type="entry name" value="bZIP_YAP"/>
    <property type="match status" value="1"/>
</dbReference>
<keyword evidence="3" id="KW-0175">Coiled coil</keyword>
<sequence>MNEPAMLIDEQPTQQPIQTQGETQTPAQKAEAVLRNSSKRSNGRRHIATDEPVSKKIQQQRATLRAYRERKKRYVKDLEETVADLSRETQVGESLKLHVKHLEAENVILRQLAAPFDMDQTTTNILHLSTPKTNQPRTITAQELLESAEPAPTTNLFVRSDFIPSTHYDTFAETHTQWDLESVLRIDPSRGSLSKLVTPPTDENLITSNFEETRDALYAIPSLSNESQLVDELIDLLTKFTRINTDISNPHVCRVKFAMIKSRKGKILEKCAKCNKDMGAVVLILTAVTEQYGIIDAYT</sequence>
<dbReference type="GO" id="GO:0090575">
    <property type="term" value="C:RNA polymerase II transcription regulator complex"/>
    <property type="evidence" value="ECO:0007669"/>
    <property type="project" value="TreeGrafter"/>
</dbReference>
<dbReference type="SUPFAM" id="SSF57959">
    <property type="entry name" value="Leucine zipper domain"/>
    <property type="match status" value="1"/>
</dbReference>
<dbReference type="PANTHER" id="PTHR40621">
    <property type="entry name" value="TRANSCRIPTION FACTOR KAPC-RELATED"/>
    <property type="match status" value="1"/>
</dbReference>
<dbReference type="Proteomes" id="UP001211907">
    <property type="component" value="Unassembled WGS sequence"/>
</dbReference>
<organism evidence="5 6">
    <name type="scientific">Physocladia obscura</name>
    <dbReference type="NCBI Taxonomy" id="109957"/>
    <lineage>
        <taxon>Eukaryota</taxon>
        <taxon>Fungi</taxon>
        <taxon>Fungi incertae sedis</taxon>
        <taxon>Chytridiomycota</taxon>
        <taxon>Chytridiomycota incertae sedis</taxon>
        <taxon>Chytridiomycetes</taxon>
        <taxon>Chytridiales</taxon>
        <taxon>Chytriomycetaceae</taxon>
        <taxon>Physocladia</taxon>
    </lineage>
</organism>
<dbReference type="GO" id="GO:0000976">
    <property type="term" value="F:transcription cis-regulatory region binding"/>
    <property type="evidence" value="ECO:0007669"/>
    <property type="project" value="InterPro"/>
</dbReference>
<reference evidence="5" key="1">
    <citation type="submission" date="2020-05" db="EMBL/GenBank/DDBJ databases">
        <title>Phylogenomic resolution of chytrid fungi.</title>
        <authorList>
            <person name="Stajich J.E."/>
            <person name="Amses K."/>
            <person name="Simmons R."/>
            <person name="Seto K."/>
            <person name="Myers J."/>
            <person name="Bonds A."/>
            <person name="Quandt C.A."/>
            <person name="Barry K."/>
            <person name="Liu P."/>
            <person name="Grigoriev I."/>
            <person name="Longcore J.E."/>
            <person name="James T.Y."/>
        </authorList>
    </citation>
    <scope>NUCLEOTIDE SEQUENCE</scope>
    <source>
        <strain evidence="5">JEL0513</strain>
    </source>
</reference>
<keyword evidence="2" id="KW-0539">Nucleus</keyword>
<evidence type="ECO:0000256" key="2">
    <source>
        <dbReference type="ARBA" id="ARBA00023242"/>
    </source>
</evidence>
<dbReference type="InterPro" id="IPR050936">
    <property type="entry name" value="AP-1-like"/>
</dbReference>
<evidence type="ECO:0000313" key="5">
    <source>
        <dbReference type="EMBL" id="KAJ3132921.1"/>
    </source>
</evidence>
<comment type="subcellular location">
    <subcellularLocation>
        <location evidence="1">Nucleus</location>
    </subcellularLocation>
</comment>
<evidence type="ECO:0000313" key="6">
    <source>
        <dbReference type="Proteomes" id="UP001211907"/>
    </source>
</evidence>
<evidence type="ECO:0000256" key="3">
    <source>
        <dbReference type="SAM" id="Coils"/>
    </source>
</evidence>
<dbReference type="Gene3D" id="1.20.5.170">
    <property type="match status" value="1"/>
</dbReference>
<dbReference type="EMBL" id="JADGJH010000234">
    <property type="protein sequence ID" value="KAJ3132921.1"/>
    <property type="molecule type" value="Genomic_DNA"/>
</dbReference>
<evidence type="ECO:0000256" key="4">
    <source>
        <dbReference type="SAM" id="MobiDB-lite"/>
    </source>
</evidence>
<accession>A0AAD5XKT1</accession>
<name>A0AAD5XKT1_9FUNG</name>
<proteinExistence type="predicted"/>
<feature type="compositionally biased region" description="Basic residues" evidence="4">
    <location>
        <begin position="37"/>
        <end position="46"/>
    </location>
</feature>
<feature type="compositionally biased region" description="Polar residues" evidence="4">
    <location>
        <begin position="11"/>
        <end position="27"/>
    </location>
</feature>
<comment type="caution">
    <text evidence="5">The sequence shown here is derived from an EMBL/GenBank/DDBJ whole genome shotgun (WGS) entry which is preliminary data.</text>
</comment>
<dbReference type="AlphaFoldDB" id="A0AAD5XKT1"/>
<dbReference type="GO" id="GO:0001228">
    <property type="term" value="F:DNA-binding transcription activator activity, RNA polymerase II-specific"/>
    <property type="evidence" value="ECO:0007669"/>
    <property type="project" value="TreeGrafter"/>
</dbReference>
<gene>
    <name evidence="5" type="ORF">HK100_004862</name>
</gene>
<dbReference type="InterPro" id="IPR046347">
    <property type="entry name" value="bZIP_sf"/>
</dbReference>
<evidence type="ECO:0000256" key="1">
    <source>
        <dbReference type="ARBA" id="ARBA00004123"/>
    </source>
</evidence>
<evidence type="ECO:0008006" key="7">
    <source>
        <dbReference type="Google" id="ProtNLM"/>
    </source>
</evidence>
<feature type="region of interest" description="Disordered" evidence="4">
    <location>
        <begin position="1"/>
        <end position="48"/>
    </location>
</feature>
<keyword evidence="6" id="KW-1185">Reference proteome</keyword>
<dbReference type="PANTHER" id="PTHR40621:SF6">
    <property type="entry name" value="AP-1-LIKE TRANSCRIPTION FACTOR YAP1-RELATED"/>
    <property type="match status" value="1"/>
</dbReference>
<feature type="coiled-coil region" evidence="3">
    <location>
        <begin position="57"/>
        <end position="88"/>
    </location>
</feature>
<protein>
    <recommendedName>
        <fullName evidence="7">BZIP domain-containing protein</fullName>
    </recommendedName>
</protein>